<dbReference type="InterPro" id="IPR055212">
    <property type="entry name" value="KH-I_PNO1_first"/>
</dbReference>
<dbReference type="GO" id="GO:0003723">
    <property type="term" value="F:RNA binding"/>
    <property type="evidence" value="ECO:0007669"/>
    <property type="project" value="UniProtKB-KW"/>
</dbReference>
<protein>
    <submittedName>
        <fullName evidence="6">Pre-rRNA-processing protein PNO1</fullName>
    </submittedName>
</protein>
<dbReference type="EMBL" id="BKCP01006206">
    <property type="protein sequence ID" value="GER41933.1"/>
    <property type="molecule type" value="Genomic_DNA"/>
</dbReference>
<evidence type="ECO:0000313" key="7">
    <source>
        <dbReference type="Proteomes" id="UP000325081"/>
    </source>
</evidence>
<keyword evidence="7" id="KW-1185">Reference proteome</keyword>
<gene>
    <name evidence="6" type="ORF">STAS_18688</name>
</gene>
<dbReference type="Pfam" id="PF22891">
    <property type="entry name" value="KH_PNO1_2nd"/>
    <property type="match status" value="1"/>
</dbReference>
<dbReference type="InterPro" id="IPR036612">
    <property type="entry name" value="KH_dom_type_1_sf"/>
</dbReference>
<dbReference type="GO" id="GO:0005730">
    <property type="term" value="C:nucleolus"/>
    <property type="evidence" value="ECO:0007669"/>
    <property type="project" value="UniProtKB-SubCell"/>
</dbReference>
<evidence type="ECO:0000256" key="3">
    <source>
        <dbReference type="ARBA" id="ARBA00022884"/>
    </source>
</evidence>
<dbReference type="Proteomes" id="UP000325081">
    <property type="component" value="Unassembled WGS sequence"/>
</dbReference>
<evidence type="ECO:0000259" key="5">
    <source>
        <dbReference type="Pfam" id="PF22891"/>
    </source>
</evidence>
<dbReference type="AlphaFoldDB" id="A0A5A7Q9K2"/>
<keyword evidence="4" id="KW-0539">Nucleus</keyword>
<dbReference type="PANTHER" id="PTHR12826">
    <property type="entry name" value="RIBONUCLEASE Y"/>
    <property type="match status" value="1"/>
</dbReference>
<feature type="domain" description="PNO1 second type I KH" evidence="5">
    <location>
        <begin position="143"/>
        <end position="211"/>
    </location>
</feature>
<dbReference type="SUPFAM" id="SSF54791">
    <property type="entry name" value="Eukaryotic type KH-domain (KH-domain type I)"/>
    <property type="match status" value="1"/>
</dbReference>
<sequence>MFVLDDDENSIFSIQFLFPRSIQVSPAMEPEIIPPKKPIFDPLKAHEITEGKQAEFRKVPVPSHRLKPLKDAWDIIYDKVYNVMNVDIRMNLKARRVELKNKRETPDIGHLQRCADFVHAFVLGFDVPDAKLMLSYDELYIDSFEIRDVKRLSGEHLSRAVGRLSGKSGKTKFAIENATKTRIVIADKRIHVMGPFARIKIARSCLCSLIMELLDLHCGCRRKKLRVSNHTLIKSCAYPSGMQVVSPPLSLSPACIPDG</sequence>
<dbReference type="InterPro" id="IPR055211">
    <property type="entry name" value="KH_PNO1_2nd"/>
</dbReference>
<dbReference type="Gene3D" id="3.30.1370.10">
    <property type="entry name" value="K Homology domain, type 1"/>
    <property type="match status" value="1"/>
</dbReference>
<proteinExistence type="inferred from homology"/>
<evidence type="ECO:0000256" key="1">
    <source>
        <dbReference type="ARBA" id="ARBA00004604"/>
    </source>
</evidence>
<dbReference type="PANTHER" id="PTHR12826:SF13">
    <property type="entry name" value="RNA-BINDING PROTEIN PNO1"/>
    <property type="match status" value="1"/>
</dbReference>
<evidence type="ECO:0000256" key="2">
    <source>
        <dbReference type="ARBA" id="ARBA00007515"/>
    </source>
</evidence>
<accession>A0A5A7Q9K2</accession>
<reference evidence="7" key="1">
    <citation type="journal article" date="2019" name="Curr. Biol.">
        <title>Genome Sequence of Striga asiatica Provides Insight into the Evolution of Plant Parasitism.</title>
        <authorList>
            <person name="Yoshida S."/>
            <person name="Kim S."/>
            <person name="Wafula E.K."/>
            <person name="Tanskanen J."/>
            <person name="Kim Y.M."/>
            <person name="Honaas L."/>
            <person name="Yang Z."/>
            <person name="Spallek T."/>
            <person name="Conn C.E."/>
            <person name="Ichihashi Y."/>
            <person name="Cheong K."/>
            <person name="Cui S."/>
            <person name="Der J.P."/>
            <person name="Gundlach H."/>
            <person name="Jiao Y."/>
            <person name="Hori C."/>
            <person name="Ishida J.K."/>
            <person name="Kasahara H."/>
            <person name="Kiba T."/>
            <person name="Kim M.S."/>
            <person name="Koo N."/>
            <person name="Laohavisit A."/>
            <person name="Lee Y.H."/>
            <person name="Lumba S."/>
            <person name="McCourt P."/>
            <person name="Mortimer J.C."/>
            <person name="Mutuku J.M."/>
            <person name="Nomura T."/>
            <person name="Sasaki-Sekimoto Y."/>
            <person name="Seto Y."/>
            <person name="Wang Y."/>
            <person name="Wakatake T."/>
            <person name="Sakakibara H."/>
            <person name="Demura T."/>
            <person name="Yamaguchi S."/>
            <person name="Yoneyama K."/>
            <person name="Manabe R.I."/>
            <person name="Nelson D.C."/>
            <person name="Schulman A.H."/>
            <person name="Timko M.P."/>
            <person name="dePamphilis C.W."/>
            <person name="Choi D."/>
            <person name="Shirasu K."/>
        </authorList>
    </citation>
    <scope>NUCLEOTIDE SEQUENCE [LARGE SCALE GENOMIC DNA]</scope>
    <source>
        <strain evidence="7">cv. UVA1</strain>
    </source>
</reference>
<organism evidence="6 7">
    <name type="scientific">Striga asiatica</name>
    <name type="common">Asiatic witchweed</name>
    <name type="synonym">Buchnera asiatica</name>
    <dbReference type="NCBI Taxonomy" id="4170"/>
    <lineage>
        <taxon>Eukaryota</taxon>
        <taxon>Viridiplantae</taxon>
        <taxon>Streptophyta</taxon>
        <taxon>Embryophyta</taxon>
        <taxon>Tracheophyta</taxon>
        <taxon>Spermatophyta</taxon>
        <taxon>Magnoliopsida</taxon>
        <taxon>eudicotyledons</taxon>
        <taxon>Gunneridae</taxon>
        <taxon>Pentapetalae</taxon>
        <taxon>asterids</taxon>
        <taxon>lamiids</taxon>
        <taxon>Lamiales</taxon>
        <taxon>Orobanchaceae</taxon>
        <taxon>Buchnereae</taxon>
        <taxon>Striga</taxon>
    </lineage>
</organism>
<dbReference type="OrthoDB" id="1932641at2759"/>
<comment type="caution">
    <text evidence="6">The sequence shown here is derived from an EMBL/GenBank/DDBJ whole genome shotgun (WGS) entry which is preliminary data.</text>
</comment>
<evidence type="ECO:0000313" key="6">
    <source>
        <dbReference type="EMBL" id="GER41933.1"/>
    </source>
</evidence>
<comment type="similarity">
    <text evidence="2">Belongs to the PNO1 family.</text>
</comment>
<dbReference type="CDD" id="cd22391">
    <property type="entry name" value="KH-I_PNO1_rpt1"/>
    <property type="match status" value="1"/>
</dbReference>
<comment type="subcellular location">
    <subcellularLocation>
        <location evidence="1">Nucleus</location>
        <location evidence="1">Nucleolus</location>
    </subcellularLocation>
</comment>
<evidence type="ECO:0000256" key="4">
    <source>
        <dbReference type="ARBA" id="ARBA00023242"/>
    </source>
</evidence>
<keyword evidence="3" id="KW-0694">RNA-binding</keyword>
<name>A0A5A7Q9K2_STRAF</name>